<dbReference type="PROSITE" id="PS01219">
    <property type="entry name" value="AMMONIUM_TRANSP"/>
    <property type="match status" value="1"/>
</dbReference>
<comment type="similarity">
    <text evidence="2 8">Belongs to the ammonia transporter channel (TC 1.A.11.2) family.</text>
</comment>
<feature type="transmembrane region" description="Helical" evidence="8">
    <location>
        <begin position="6"/>
        <end position="29"/>
    </location>
</feature>
<feature type="domain" description="Ammonium transporter AmtB-like" evidence="9">
    <location>
        <begin position="9"/>
        <end position="406"/>
    </location>
</feature>
<dbReference type="EMBL" id="BRYB01004551">
    <property type="protein sequence ID" value="GMI33172.1"/>
    <property type="molecule type" value="Genomic_DNA"/>
</dbReference>
<dbReference type="Proteomes" id="UP001165060">
    <property type="component" value="Unassembled WGS sequence"/>
</dbReference>
<comment type="subcellular location">
    <subcellularLocation>
        <location evidence="8">Cell membrane</location>
        <topology evidence="8">Multi-pass membrane protein</topology>
    </subcellularLocation>
    <subcellularLocation>
        <location evidence="1">Membrane</location>
        <topology evidence="1">Multi-pass membrane protein</topology>
    </subcellularLocation>
</comment>
<organism evidence="10 11">
    <name type="scientific">Tetraparma gracilis</name>
    <dbReference type="NCBI Taxonomy" id="2962635"/>
    <lineage>
        <taxon>Eukaryota</taxon>
        <taxon>Sar</taxon>
        <taxon>Stramenopiles</taxon>
        <taxon>Ochrophyta</taxon>
        <taxon>Bolidophyceae</taxon>
        <taxon>Parmales</taxon>
        <taxon>Triparmaceae</taxon>
        <taxon>Tetraparma</taxon>
    </lineage>
</organism>
<feature type="transmembrane region" description="Helical" evidence="8">
    <location>
        <begin position="203"/>
        <end position="221"/>
    </location>
</feature>
<dbReference type="InterPro" id="IPR029020">
    <property type="entry name" value="Ammonium/urea_transptr"/>
</dbReference>
<evidence type="ECO:0000259" key="9">
    <source>
        <dbReference type="Pfam" id="PF00909"/>
    </source>
</evidence>
<evidence type="ECO:0000256" key="2">
    <source>
        <dbReference type="ARBA" id="ARBA00005887"/>
    </source>
</evidence>
<evidence type="ECO:0000313" key="11">
    <source>
        <dbReference type="Proteomes" id="UP001165060"/>
    </source>
</evidence>
<comment type="caution">
    <text evidence="10">The sequence shown here is derived from an EMBL/GenBank/DDBJ whole genome shotgun (WGS) entry which is preliminary data.</text>
</comment>
<evidence type="ECO:0000256" key="3">
    <source>
        <dbReference type="ARBA" id="ARBA00022448"/>
    </source>
</evidence>
<keyword evidence="7 8" id="KW-0924">Ammonia transport</keyword>
<keyword evidence="5 8" id="KW-1133">Transmembrane helix</keyword>
<feature type="transmembrane region" description="Helical" evidence="8">
    <location>
        <begin position="355"/>
        <end position="377"/>
    </location>
</feature>
<evidence type="ECO:0000256" key="6">
    <source>
        <dbReference type="ARBA" id="ARBA00023136"/>
    </source>
</evidence>
<sequence>MALNESHIAFVLVCTALVNLMTPGLAFFYGGLAKKNGVLTIMMQSFVAMGCITILWFLVGFSLAFGESAGGVIGNPWTFMAYRNVDFNELTINGVVTSGASLPGLLFAGYQGMFAVITPALMTGAFLDRIHFGPYITFICLWLIFVYCPACHWVWTGEGFLAEWGVKDFAGGLVVHVTAGFSALASLYVVGRRDTHNVTEPHNVPHVLLGTALLWFGWFGFNAGSALTASPQAAYAAINSELAGSVSLFTWTLIDWKRHGKPSLVGACVGAVAGLATVTPAAGFIEPWAAFLIGIIAAVFCYSCAEFAKKNQWDDALDVWACHGMGGFIGTLLIGCFASEEVGGFGPSGELFGKQLAAACFIGVYSAIVTIGLLFAIDKVTGGQLSPSQAQVDAGLDDTIHGEDAYAYEATPVKTMPPEFAAAAAANAAEDKPVGDNAL</sequence>
<feature type="transmembrane region" description="Helical" evidence="8">
    <location>
        <begin position="170"/>
        <end position="191"/>
    </location>
</feature>
<feature type="transmembrane region" description="Helical" evidence="8">
    <location>
        <begin position="107"/>
        <end position="127"/>
    </location>
</feature>
<reference evidence="10 11" key="1">
    <citation type="journal article" date="2023" name="Commun. Biol.">
        <title>Genome analysis of Parmales, the sister group of diatoms, reveals the evolutionary specialization of diatoms from phago-mixotrophs to photoautotrophs.</title>
        <authorList>
            <person name="Ban H."/>
            <person name="Sato S."/>
            <person name="Yoshikawa S."/>
            <person name="Yamada K."/>
            <person name="Nakamura Y."/>
            <person name="Ichinomiya M."/>
            <person name="Sato N."/>
            <person name="Blanc-Mathieu R."/>
            <person name="Endo H."/>
            <person name="Kuwata A."/>
            <person name="Ogata H."/>
        </authorList>
    </citation>
    <scope>NUCLEOTIDE SEQUENCE [LARGE SCALE GENOMIC DNA]</scope>
</reference>
<accession>A0ABQ6MTQ0</accession>
<dbReference type="InterPro" id="IPR018047">
    <property type="entry name" value="Ammonium_transpt_CS"/>
</dbReference>
<evidence type="ECO:0000256" key="7">
    <source>
        <dbReference type="ARBA" id="ARBA00023177"/>
    </source>
</evidence>
<protein>
    <recommendedName>
        <fullName evidence="8">Ammonium transporter</fullName>
    </recommendedName>
</protein>
<feature type="transmembrane region" description="Helical" evidence="8">
    <location>
        <begin position="317"/>
        <end position="335"/>
    </location>
</feature>
<name>A0ABQ6MTQ0_9STRA</name>
<dbReference type="Gene3D" id="1.10.3430.10">
    <property type="entry name" value="Ammonium transporter AmtB like domains"/>
    <property type="match status" value="1"/>
</dbReference>
<evidence type="ECO:0000256" key="4">
    <source>
        <dbReference type="ARBA" id="ARBA00022692"/>
    </source>
</evidence>
<keyword evidence="6 8" id="KW-0472">Membrane</keyword>
<dbReference type="PANTHER" id="PTHR43029">
    <property type="entry name" value="AMMONIUM TRANSPORTER MEP2"/>
    <property type="match status" value="1"/>
</dbReference>
<feature type="transmembrane region" description="Helical" evidence="8">
    <location>
        <begin position="288"/>
        <end position="305"/>
    </location>
</feature>
<keyword evidence="3 8" id="KW-0813">Transport</keyword>
<dbReference type="Pfam" id="PF00909">
    <property type="entry name" value="Ammonium_transp"/>
    <property type="match status" value="1"/>
</dbReference>
<evidence type="ECO:0000256" key="1">
    <source>
        <dbReference type="ARBA" id="ARBA00004141"/>
    </source>
</evidence>
<gene>
    <name evidence="10" type="ORF">TeGR_g8857</name>
</gene>
<evidence type="ECO:0000256" key="5">
    <source>
        <dbReference type="ARBA" id="ARBA00022989"/>
    </source>
</evidence>
<keyword evidence="11" id="KW-1185">Reference proteome</keyword>
<dbReference type="NCBIfam" id="TIGR00836">
    <property type="entry name" value="amt"/>
    <property type="match status" value="1"/>
</dbReference>
<proteinExistence type="inferred from homology"/>
<keyword evidence="4 8" id="KW-0812">Transmembrane</keyword>
<dbReference type="InterPro" id="IPR024041">
    <property type="entry name" value="NH4_transpt_AmtB-like_dom"/>
</dbReference>
<dbReference type="PANTHER" id="PTHR43029:SF10">
    <property type="entry name" value="AMMONIUM TRANSPORTER MEP2"/>
    <property type="match status" value="1"/>
</dbReference>
<dbReference type="InterPro" id="IPR001905">
    <property type="entry name" value="Ammonium_transpt"/>
</dbReference>
<feature type="transmembrane region" description="Helical" evidence="8">
    <location>
        <begin position="41"/>
        <end position="65"/>
    </location>
</feature>
<feature type="transmembrane region" description="Helical" evidence="8">
    <location>
        <begin position="233"/>
        <end position="252"/>
    </location>
</feature>
<feature type="transmembrane region" description="Helical" evidence="8">
    <location>
        <begin position="134"/>
        <end position="155"/>
    </location>
</feature>
<dbReference type="SUPFAM" id="SSF111352">
    <property type="entry name" value="Ammonium transporter"/>
    <property type="match status" value="1"/>
</dbReference>
<evidence type="ECO:0000313" key="10">
    <source>
        <dbReference type="EMBL" id="GMI33172.1"/>
    </source>
</evidence>
<feature type="transmembrane region" description="Helical" evidence="8">
    <location>
        <begin position="264"/>
        <end position="282"/>
    </location>
</feature>
<evidence type="ECO:0000256" key="8">
    <source>
        <dbReference type="RuleBase" id="RU362002"/>
    </source>
</evidence>